<gene>
    <name evidence="1" type="ORF">ABB22_07705</name>
</gene>
<reference evidence="1 2" key="1">
    <citation type="submission" date="2015-05" db="EMBL/GenBank/DDBJ databases">
        <title>Genome sequencing and analysis of members of genus Stenotrophomonas.</title>
        <authorList>
            <person name="Patil P.P."/>
            <person name="Midha S."/>
            <person name="Patil P.B."/>
        </authorList>
    </citation>
    <scope>NUCLEOTIDE SEQUENCE [LARGE SCALE GENOMIC DNA]</scope>
    <source>
        <strain evidence="1 2">DSM 12575</strain>
    </source>
</reference>
<organism evidence="1 2">
    <name type="scientific">Stenotrophomonas nitritireducens</name>
    <dbReference type="NCBI Taxonomy" id="83617"/>
    <lineage>
        <taxon>Bacteria</taxon>
        <taxon>Pseudomonadati</taxon>
        <taxon>Pseudomonadota</taxon>
        <taxon>Gammaproteobacteria</taxon>
        <taxon>Lysobacterales</taxon>
        <taxon>Lysobacteraceae</taxon>
        <taxon>Stenotrophomonas</taxon>
    </lineage>
</organism>
<evidence type="ECO:0000313" key="2">
    <source>
        <dbReference type="Proteomes" id="UP000050902"/>
    </source>
</evidence>
<accession>A0ABR5NKM4</accession>
<comment type="caution">
    <text evidence="1">The sequence shown here is derived from an EMBL/GenBank/DDBJ whole genome shotgun (WGS) entry which is preliminary data.</text>
</comment>
<dbReference type="EMBL" id="LDJG01000010">
    <property type="protein sequence ID" value="KRG58017.1"/>
    <property type="molecule type" value="Genomic_DNA"/>
</dbReference>
<name>A0ABR5NKM4_9GAMM</name>
<protein>
    <submittedName>
        <fullName evidence="1">Uncharacterized protein</fullName>
    </submittedName>
</protein>
<sequence>MEFSQPAPTKSIAVLCSLAVLPDGSLRVVLDDARKGQEPGTWAYQSLVTFKDYPPGTLEDLATLPEEELANFGYYVLARLLASNGLGT</sequence>
<evidence type="ECO:0000313" key="1">
    <source>
        <dbReference type="EMBL" id="KRG58017.1"/>
    </source>
</evidence>
<proteinExistence type="predicted"/>
<dbReference type="Proteomes" id="UP000050902">
    <property type="component" value="Unassembled WGS sequence"/>
</dbReference>
<dbReference type="RefSeq" id="WP_055764299.1">
    <property type="nucleotide sequence ID" value="NZ_LDJG01000010.1"/>
</dbReference>
<keyword evidence="2" id="KW-1185">Reference proteome</keyword>